<keyword evidence="3" id="KW-1185">Reference proteome</keyword>
<feature type="transmembrane region" description="Helical" evidence="1">
    <location>
        <begin position="390"/>
        <end position="414"/>
    </location>
</feature>
<dbReference type="Gene3D" id="3.30.2090.10">
    <property type="entry name" value="Multidrug efflux transporter AcrB TolC docking domain, DN and DC subdomains"/>
    <property type="match status" value="2"/>
</dbReference>
<feature type="transmembrane region" description="Helical" evidence="1">
    <location>
        <begin position="962"/>
        <end position="982"/>
    </location>
</feature>
<feature type="transmembrane region" description="Helical" evidence="1">
    <location>
        <begin position="462"/>
        <end position="490"/>
    </location>
</feature>
<comment type="caution">
    <text evidence="2">The sequence shown here is derived from an EMBL/GenBank/DDBJ whole genome shotgun (WGS) entry which is preliminary data.</text>
</comment>
<dbReference type="AlphaFoldDB" id="A0A7X4GJJ9"/>
<name>A0A7X4GJJ9_9SPHN</name>
<evidence type="ECO:0000256" key="1">
    <source>
        <dbReference type="SAM" id="Phobius"/>
    </source>
</evidence>
<dbReference type="Gene3D" id="3.30.70.1430">
    <property type="entry name" value="Multidrug efflux transporter AcrB pore domain"/>
    <property type="match status" value="2"/>
</dbReference>
<sequence length="1037" mass="111814">MTGFNLSRWALGHQQLVGFLLAVASVAGLLSYLSLGRKEDPEFTVKTMMITVGWPGATADQMAEQVIKPIETVLTENIPDIDYVKSKARPGQATLNVTLISTVKGSAVPDIWYTVRKTVTDHRADLPDDVVGPAFNDEFGTTYGNIYAITGPGFSYPTLKRYAETLRDRIQALPDVAKTDMIGEQDEAVYVTYDSARLAMLGISSQAIADALDGTNAVSASGTVEAGAERVRLQVAGAYGSLEAIAATPIFANGKSVRLDAIAKVERTTKDPATFRMRFGGEDAVGVGISLRDDGNVARLGKNLKQTVASYQDELPVGVEIHTVSDQTKVVDESVGEFTRSLLEAVVIVLVVNFLSLGWRPGIVVALCIPLVLAMTFAGMSWMGIDLQRISLGALIIALGLLVDDAIIVVEAVSTHLEAGWTRTRAAISAYTTTAIPMLVGTLITVAGFLPIAMSKATASEYVISLFQVIALSLVLSWFVAVIFTPFLAYHLLPQRADARDDAGEPEEQYEGRFYSWFRRALDRCLDRRKTVVAAAAALFVGSVFLFQFGVPRQFFPASDRPELVVDLQLSQNASFAQTQAVAARMEKLLAKDERVTSVTSYIGGGSPRFYLPLNVQTPDITLAELVLQTKDEEAREEVIAHVQDLFAAQFPEARGRVSRLENGPSVGQPVQYRLAGPDLDALAPFAQKLEAIVRADSHSRDVNSDLGEPLKAVRVDLDQDKVRALGLSTEAVQKTLQAAIAGAGVTTYRDRDLALDVVMRLDTAERTDLGRIANLPIATQSGPVALSQLGRVTASSEPALLYRRNRQATITIAADVEGEQATDLTKRLEPQVEALRRDLPAGASLVNGGSQEQSSINQRATMAAVPAAMMVIVVLLMLQLQNVKRMLVVLATGPLALIGVALIMALFRIPFGFVAMLGSLALFGMVLRNSVILIAQIDALSGHGLSMREAVREAAVHRLRPIMLTALAAILAMIPLTRSTFWGPMAWAIMGGLMVATILTLVFLPALYELVFDRAGKRDTTPETPMHDTSPEGAKA</sequence>
<feature type="transmembrane region" description="Helical" evidence="1">
    <location>
        <begin position="861"/>
        <end position="881"/>
    </location>
</feature>
<dbReference type="EMBL" id="WVTD01000016">
    <property type="protein sequence ID" value="MYL99485.1"/>
    <property type="molecule type" value="Genomic_DNA"/>
</dbReference>
<dbReference type="InterPro" id="IPR001036">
    <property type="entry name" value="Acrflvin-R"/>
</dbReference>
<feature type="transmembrane region" description="Helical" evidence="1">
    <location>
        <begin position="532"/>
        <end position="551"/>
    </location>
</feature>
<dbReference type="SUPFAM" id="SSF82693">
    <property type="entry name" value="Multidrug efflux transporter AcrB pore domain, PN1, PN2, PC1 and PC2 subdomains"/>
    <property type="match status" value="3"/>
</dbReference>
<organism evidence="2 3">
    <name type="scientific">Novosphingobium silvae</name>
    <dbReference type="NCBI Taxonomy" id="2692619"/>
    <lineage>
        <taxon>Bacteria</taxon>
        <taxon>Pseudomonadati</taxon>
        <taxon>Pseudomonadota</taxon>
        <taxon>Alphaproteobacteria</taxon>
        <taxon>Sphingomonadales</taxon>
        <taxon>Sphingomonadaceae</taxon>
        <taxon>Novosphingobium</taxon>
    </lineage>
</organism>
<evidence type="ECO:0000313" key="3">
    <source>
        <dbReference type="Proteomes" id="UP000465810"/>
    </source>
</evidence>
<proteinExistence type="predicted"/>
<keyword evidence="1" id="KW-0812">Transmembrane</keyword>
<dbReference type="PRINTS" id="PR00702">
    <property type="entry name" value="ACRIFLAVINRP"/>
</dbReference>
<reference evidence="2 3" key="1">
    <citation type="submission" date="2019-12" db="EMBL/GenBank/DDBJ databases">
        <authorList>
            <person name="Feng G."/>
            <person name="Zhu H."/>
        </authorList>
    </citation>
    <scope>NUCLEOTIDE SEQUENCE [LARGE SCALE GENOMIC DNA]</scope>
    <source>
        <strain evidence="2 3">FGD1</strain>
    </source>
</reference>
<dbReference type="InterPro" id="IPR027463">
    <property type="entry name" value="AcrB_DN_DC_subdom"/>
</dbReference>
<keyword evidence="1" id="KW-1133">Transmembrane helix</keyword>
<feature type="transmembrane region" description="Helical" evidence="1">
    <location>
        <begin position="363"/>
        <end position="384"/>
    </location>
</feature>
<accession>A0A7X4GJJ9</accession>
<evidence type="ECO:0000313" key="2">
    <source>
        <dbReference type="EMBL" id="MYL99485.1"/>
    </source>
</evidence>
<dbReference type="SUPFAM" id="SSF82866">
    <property type="entry name" value="Multidrug efflux transporter AcrB transmembrane domain"/>
    <property type="match status" value="2"/>
</dbReference>
<dbReference type="RefSeq" id="WP_133085127.1">
    <property type="nucleotide sequence ID" value="NZ_WVTD01000016.1"/>
</dbReference>
<keyword evidence="1" id="KW-0472">Membrane</keyword>
<feature type="transmembrane region" description="Helical" evidence="1">
    <location>
        <begin position="16"/>
        <end position="35"/>
    </location>
</feature>
<feature type="transmembrane region" description="Helical" evidence="1">
    <location>
        <begin position="914"/>
        <end position="941"/>
    </location>
</feature>
<dbReference type="SUPFAM" id="SSF82714">
    <property type="entry name" value="Multidrug efflux transporter AcrB TolC docking domain, DN and DC subdomains"/>
    <property type="match status" value="2"/>
</dbReference>
<dbReference type="Pfam" id="PF00873">
    <property type="entry name" value="ACR_tran"/>
    <property type="match status" value="1"/>
</dbReference>
<dbReference type="Gene3D" id="1.20.1640.10">
    <property type="entry name" value="Multidrug efflux transporter AcrB transmembrane domain"/>
    <property type="match status" value="2"/>
</dbReference>
<feature type="transmembrane region" description="Helical" evidence="1">
    <location>
        <begin position="426"/>
        <end position="450"/>
    </location>
</feature>
<dbReference type="GO" id="GO:0042910">
    <property type="term" value="F:xenobiotic transmembrane transporter activity"/>
    <property type="evidence" value="ECO:0007669"/>
    <property type="project" value="TreeGrafter"/>
</dbReference>
<feature type="transmembrane region" description="Helical" evidence="1">
    <location>
        <begin position="888"/>
        <end position="908"/>
    </location>
</feature>
<dbReference type="Proteomes" id="UP000465810">
    <property type="component" value="Unassembled WGS sequence"/>
</dbReference>
<protein>
    <submittedName>
        <fullName evidence="2">MMPL family transporter</fullName>
    </submittedName>
</protein>
<dbReference type="Gene3D" id="3.30.70.1440">
    <property type="entry name" value="Multidrug efflux transporter AcrB pore domain"/>
    <property type="match status" value="1"/>
</dbReference>
<dbReference type="PANTHER" id="PTHR32063">
    <property type="match status" value="1"/>
</dbReference>
<dbReference type="Gene3D" id="3.30.70.1320">
    <property type="entry name" value="Multidrug efflux transporter AcrB pore domain like"/>
    <property type="match status" value="1"/>
</dbReference>
<feature type="transmembrane region" description="Helical" evidence="1">
    <location>
        <begin position="988"/>
        <end position="1009"/>
    </location>
</feature>
<dbReference type="PANTHER" id="PTHR32063:SF18">
    <property type="entry name" value="CATION EFFLUX SYSTEM PROTEIN"/>
    <property type="match status" value="1"/>
</dbReference>
<dbReference type="GO" id="GO:0005886">
    <property type="term" value="C:plasma membrane"/>
    <property type="evidence" value="ECO:0007669"/>
    <property type="project" value="TreeGrafter"/>
</dbReference>
<gene>
    <name evidence="2" type="ORF">GR702_17080</name>
</gene>